<protein>
    <submittedName>
        <fullName evidence="1">10305_t:CDS:1</fullName>
    </submittedName>
</protein>
<dbReference type="Proteomes" id="UP000789570">
    <property type="component" value="Unassembled WGS sequence"/>
</dbReference>
<dbReference type="EMBL" id="CAJVPQ010000002">
    <property type="protein sequence ID" value="CAG8435699.1"/>
    <property type="molecule type" value="Genomic_DNA"/>
</dbReference>
<proteinExistence type="predicted"/>
<evidence type="ECO:0000313" key="2">
    <source>
        <dbReference type="Proteomes" id="UP000789570"/>
    </source>
</evidence>
<dbReference type="AlphaFoldDB" id="A0A9N8UYC3"/>
<reference evidence="1" key="1">
    <citation type="submission" date="2021-06" db="EMBL/GenBank/DDBJ databases">
        <authorList>
            <person name="Kallberg Y."/>
            <person name="Tangrot J."/>
            <person name="Rosling A."/>
        </authorList>
    </citation>
    <scope>NUCLEOTIDE SEQUENCE</scope>
    <source>
        <strain evidence="1">UK204</strain>
    </source>
</reference>
<comment type="caution">
    <text evidence="1">The sequence shown here is derived from an EMBL/GenBank/DDBJ whole genome shotgun (WGS) entry which is preliminary data.</text>
</comment>
<keyword evidence="2" id="KW-1185">Reference proteome</keyword>
<accession>A0A9N8UYC3</accession>
<name>A0A9N8UYC3_9GLOM</name>
<sequence>MSYFDDTRNISLYEAVEIRFKELCSTKDTLSTSFVSMRR</sequence>
<organism evidence="1 2">
    <name type="scientific">Funneliformis caledonium</name>
    <dbReference type="NCBI Taxonomy" id="1117310"/>
    <lineage>
        <taxon>Eukaryota</taxon>
        <taxon>Fungi</taxon>
        <taxon>Fungi incertae sedis</taxon>
        <taxon>Mucoromycota</taxon>
        <taxon>Glomeromycotina</taxon>
        <taxon>Glomeromycetes</taxon>
        <taxon>Glomerales</taxon>
        <taxon>Glomeraceae</taxon>
        <taxon>Funneliformis</taxon>
    </lineage>
</organism>
<gene>
    <name evidence="1" type="ORF">FCALED_LOCUS24</name>
</gene>
<evidence type="ECO:0000313" key="1">
    <source>
        <dbReference type="EMBL" id="CAG8435699.1"/>
    </source>
</evidence>